<evidence type="ECO:0000313" key="3">
    <source>
        <dbReference type="Proteomes" id="UP000069620"/>
    </source>
</evidence>
<dbReference type="Proteomes" id="UP000069620">
    <property type="component" value="Unassembled WGS sequence"/>
</dbReference>
<dbReference type="PROSITE" id="PS51273">
    <property type="entry name" value="GATASE_TYPE_1"/>
    <property type="match status" value="1"/>
</dbReference>
<sequence length="238" mass="25944">MPRLLQIAHDHVSPAGAVAHQFVVRGYDIDERVVVPAERFHDPGVEFDFPDPAGYDAVLVLGAPWSAYAPEVAGWVGPELELMRRADHSGVPVLGICFGGQLLATAHGGLVHKSPFPEIGWRPVHSEEPWLAGPWFQWHYDRWLTPPDAVELARNGAAPQAFRLRRNLALQFHPEIDTAALKGWLEFGGDREAVAAGLDPGVLLAQTEAAEADAAVRARRLVDSFLDRVAVADPLGAR</sequence>
<dbReference type="GO" id="GO:0016740">
    <property type="term" value="F:transferase activity"/>
    <property type="evidence" value="ECO:0007669"/>
    <property type="project" value="UniProtKB-KW"/>
</dbReference>
<keyword evidence="2" id="KW-0315">Glutamine amidotransferase</keyword>
<dbReference type="EMBL" id="BCSX01000024">
    <property type="protein sequence ID" value="GAS88455.1"/>
    <property type="molecule type" value="Genomic_DNA"/>
</dbReference>
<comment type="caution">
    <text evidence="2">The sequence shown here is derived from an EMBL/GenBank/DDBJ whole genome shotgun (WGS) entry which is preliminary data.</text>
</comment>
<evidence type="ECO:0000259" key="1">
    <source>
        <dbReference type="Pfam" id="PF00117"/>
    </source>
</evidence>
<keyword evidence="3" id="KW-1185">Reference proteome</keyword>
<dbReference type="Gene3D" id="3.40.50.880">
    <property type="match status" value="1"/>
</dbReference>
<dbReference type="InterPro" id="IPR029062">
    <property type="entry name" value="Class_I_gatase-like"/>
</dbReference>
<proteinExistence type="predicted"/>
<dbReference type="GO" id="GO:0005829">
    <property type="term" value="C:cytosol"/>
    <property type="evidence" value="ECO:0007669"/>
    <property type="project" value="TreeGrafter"/>
</dbReference>
<keyword evidence="2" id="KW-0808">Transferase</keyword>
<evidence type="ECO:0000313" key="2">
    <source>
        <dbReference type="EMBL" id="GAS88455.1"/>
    </source>
</evidence>
<dbReference type="RefSeq" id="WP_062829082.1">
    <property type="nucleotide sequence ID" value="NZ_BCSX01000024.1"/>
</dbReference>
<feature type="domain" description="Glutamine amidotransferase" evidence="1">
    <location>
        <begin position="52"/>
        <end position="177"/>
    </location>
</feature>
<accession>A0A117I5I3</accession>
<dbReference type="PANTHER" id="PTHR42695">
    <property type="entry name" value="GLUTAMINE AMIDOTRANSFERASE YLR126C-RELATED"/>
    <property type="match status" value="1"/>
</dbReference>
<dbReference type="PANTHER" id="PTHR42695:SF5">
    <property type="entry name" value="GLUTAMINE AMIDOTRANSFERASE YLR126C-RELATED"/>
    <property type="match status" value="1"/>
</dbReference>
<gene>
    <name evidence="2" type="ORF">RMCB_2551</name>
</gene>
<reference evidence="3" key="2">
    <citation type="submission" date="2016-02" db="EMBL/GenBank/DDBJ databases">
        <title>Draft genome sequence of five rapidly growing Mycobacterium species.</title>
        <authorList>
            <person name="Katahira K."/>
            <person name="Gotou Y."/>
            <person name="Iida K."/>
            <person name="Ogura Y."/>
            <person name="Hayashi T."/>
        </authorList>
    </citation>
    <scope>NUCLEOTIDE SEQUENCE [LARGE SCALE GENOMIC DNA]</scope>
    <source>
        <strain evidence="3">JCM15654</strain>
    </source>
</reference>
<dbReference type="InterPro" id="IPR017926">
    <property type="entry name" value="GATASE"/>
</dbReference>
<dbReference type="SUPFAM" id="SSF52317">
    <property type="entry name" value="Class I glutamine amidotransferase-like"/>
    <property type="match status" value="1"/>
</dbReference>
<dbReference type="CDD" id="cd01741">
    <property type="entry name" value="GATase1_1"/>
    <property type="match status" value="1"/>
</dbReference>
<dbReference type="STRING" id="146020.RMCB_2551"/>
<organism evidence="2 3">
    <name type="scientific">Mycolicibacterium brisbanense</name>
    <dbReference type="NCBI Taxonomy" id="146020"/>
    <lineage>
        <taxon>Bacteria</taxon>
        <taxon>Bacillati</taxon>
        <taxon>Actinomycetota</taxon>
        <taxon>Actinomycetes</taxon>
        <taxon>Mycobacteriales</taxon>
        <taxon>Mycobacteriaceae</taxon>
        <taxon>Mycolicibacterium</taxon>
    </lineage>
</organism>
<dbReference type="AlphaFoldDB" id="A0A117I5I3"/>
<name>A0A117I5I3_9MYCO</name>
<dbReference type="Pfam" id="PF00117">
    <property type="entry name" value="GATase"/>
    <property type="match status" value="1"/>
</dbReference>
<dbReference type="InterPro" id="IPR044992">
    <property type="entry name" value="ChyE-like"/>
</dbReference>
<protein>
    <submittedName>
        <fullName evidence="2">Class I glutamine amidotransferase</fullName>
    </submittedName>
</protein>
<reference evidence="3" key="1">
    <citation type="journal article" date="2016" name="Genome Announc.">
        <title>Draft Genome Sequences of Five Rapidly Growing Mycobacterium Species, M. thermoresistibile, M. fortuitum subsp. acetamidolyticum, M. canariasense, M. brisbanense, and M. novocastrense.</title>
        <authorList>
            <person name="Katahira K."/>
            <person name="Ogura Y."/>
            <person name="Gotoh Y."/>
            <person name="Hayashi T."/>
        </authorList>
    </citation>
    <scope>NUCLEOTIDE SEQUENCE [LARGE SCALE GENOMIC DNA]</scope>
    <source>
        <strain evidence="3">JCM15654</strain>
    </source>
</reference>
<dbReference type="OrthoDB" id="5196541at2"/>